<reference evidence="6 7" key="1">
    <citation type="journal article" date="2020" name="IScience">
        <title>Genome Sequencing of the Endangered Kingdonia uniflora (Circaeasteraceae, Ranunculales) Reveals Potential Mechanisms of Evolutionary Specialization.</title>
        <authorList>
            <person name="Sun Y."/>
            <person name="Deng T."/>
            <person name="Zhang A."/>
            <person name="Moore M.J."/>
            <person name="Landis J.B."/>
            <person name="Lin N."/>
            <person name="Zhang H."/>
            <person name="Zhang X."/>
            <person name="Huang J."/>
            <person name="Zhang X."/>
            <person name="Sun H."/>
            <person name="Wang H."/>
        </authorList>
    </citation>
    <scope>NUCLEOTIDE SEQUENCE [LARGE SCALE GENOMIC DNA]</scope>
    <source>
        <strain evidence="6">TB1705</strain>
        <tissue evidence="6">Leaf</tissue>
    </source>
</reference>
<evidence type="ECO:0000259" key="4">
    <source>
        <dbReference type="Pfam" id="PF00685"/>
    </source>
</evidence>
<dbReference type="EMBL" id="JACGCM010001038">
    <property type="protein sequence ID" value="KAF6162389.1"/>
    <property type="molecule type" value="Genomic_DNA"/>
</dbReference>
<dbReference type="PANTHER" id="PTHR11783">
    <property type="entry name" value="SULFOTRANSFERASE SULT"/>
    <property type="match status" value="1"/>
</dbReference>
<sequence length="101" mass="11456">MKAEPSSQLKKLAEFSGCPFSQQEDNEGAINEILKLCCFTNMKNLEVNKSGKSIKGFSNALFFRNGEIGNWRNDLTPEMVERIDRITEEKLKGSGLEFQHI</sequence>
<keyword evidence="7" id="KW-1185">Reference proteome</keyword>
<dbReference type="InterPro" id="IPR027417">
    <property type="entry name" value="P-loop_NTPase"/>
</dbReference>
<dbReference type="Pfam" id="PF00685">
    <property type="entry name" value="Sulfotransfer_1"/>
    <property type="match status" value="1"/>
</dbReference>
<dbReference type="SUPFAM" id="SSF52540">
    <property type="entry name" value="P-loop containing nucleoside triphosphate hydrolases"/>
    <property type="match status" value="1"/>
</dbReference>
<proteinExistence type="inferred from homology"/>
<dbReference type="InterPro" id="IPR000863">
    <property type="entry name" value="Sulfotransferase_dom"/>
</dbReference>
<evidence type="ECO:0000313" key="6">
    <source>
        <dbReference type="EMBL" id="KAF6162389.1"/>
    </source>
</evidence>
<dbReference type="OrthoDB" id="205623at2759"/>
<dbReference type="EC" id="2.8.2.-" evidence="3"/>
<evidence type="ECO:0000256" key="3">
    <source>
        <dbReference type="RuleBase" id="RU361155"/>
    </source>
</evidence>
<dbReference type="Gene3D" id="3.40.50.300">
    <property type="entry name" value="P-loop containing nucleotide triphosphate hydrolases"/>
    <property type="match status" value="1"/>
</dbReference>
<dbReference type="GO" id="GO:0008146">
    <property type="term" value="F:sulfotransferase activity"/>
    <property type="evidence" value="ECO:0007669"/>
    <property type="project" value="InterPro"/>
</dbReference>
<comment type="similarity">
    <text evidence="1 3">Belongs to the sulfotransferase 1 family.</text>
</comment>
<dbReference type="EMBL" id="JACGCM010001774">
    <property type="protein sequence ID" value="KAF6149981.1"/>
    <property type="molecule type" value="Genomic_DNA"/>
</dbReference>
<keyword evidence="2 3" id="KW-0808">Transferase</keyword>
<comment type="caution">
    <text evidence="6">The sequence shown here is derived from an EMBL/GenBank/DDBJ whole genome shotgun (WGS) entry which is preliminary data.</text>
</comment>
<organism evidence="6 7">
    <name type="scientific">Kingdonia uniflora</name>
    <dbReference type="NCBI Taxonomy" id="39325"/>
    <lineage>
        <taxon>Eukaryota</taxon>
        <taxon>Viridiplantae</taxon>
        <taxon>Streptophyta</taxon>
        <taxon>Embryophyta</taxon>
        <taxon>Tracheophyta</taxon>
        <taxon>Spermatophyta</taxon>
        <taxon>Magnoliopsida</taxon>
        <taxon>Ranunculales</taxon>
        <taxon>Circaeasteraceae</taxon>
        <taxon>Kingdonia</taxon>
    </lineage>
</organism>
<protein>
    <recommendedName>
        <fullName evidence="3">Sulfotransferase</fullName>
        <ecNumber evidence="3">2.8.2.-</ecNumber>
    </recommendedName>
</protein>
<evidence type="ECO:0000256" key="1">
    <source>
        <dbReference type="ARBA" id="ARBA00005771"/>
    </source>
</evidence>
<feature type="domain" description="Sulfotransferase" evidence="4">
    <location>
        <begin position="1"/>
        <end position="95"/>
    </location>
</feature>
<dbReference type="Proteomes" id="UP000541444">
    <property type="component" value="Unassembled WGS sequence"/>
</dbReference>
<dbReference type="AlphaFoldDB" id="A0A7J7N5B0"/>
<evidence type="ECO:0000313" key="7">
    <source>
        <dbReference type="Proteomes" id="UP000541444"/>
    </source>
</evidence>
<accession>A0A7J7N5B0</accession>
<name>A0A7J7N5B0_9MAGN</name>
<gene>
    <name evidence="5" type="ORF">GIB67_002909</name>
    <name evidence="6" type="ORF">GIB67_012537</name>
</gene>
<evidence type="ECO:0000313" key="5">
    <source>
        <dbReference type="EMBL" id="KAF6149981.1"/>
    </source>
</evidence>
<evidence type="ECO:0000256" key="2">
    <source>
        <dbReference type="ARBA" id="ARBA00022679"/>
    </source>
</evidence>